<name>A0AA37BDS3_9ACTN</name>
<dbReference type="Proteomes" id="UP000627984">
    <property type="component" value="Unassembled WGS sequence"/>
</dbReference>
<dbReference type="PANTHER" id="PTHR32089:SF112">
    <property type="entry name" value="LYSOZYME-LIKE PROTEIN-RELATED"/>
    <property type="match status" value="1"/>
</dbReference>
<dbReference type="Gene3D" id="1.10.287.950">
    <property type="entry name" value="Methyl-accepting chemotaxis protein"/>
    <property type="match status" value="1"/>
</dbReference>
<evidence type="ECO:0000313" key="10">
    <source>
        <dbReference type="Proteomes" id="UP000627984"/>
    </source>
</evidence>
<proteinExistence type="inferred from homology"/>
<evidence type="ECO:0000259" key="7">
    <source>
        <dbReference type="PROSITE" id="PS50111"/>
    </source>
</evidence>
<dbReference type="Pfam" id="PF00015">
    <property type="entry name" value="MCPsignal"/>
    <property type="match status" value="1"/>
</dbReference>
<evidence type="ECO:0000256" key="4">
    <source>
        <dbReference type="ARBA" id="ARBA00029447"/>
    </source>
</evidence>
<organism evidence="9 10">
    <name type="scientific">Planomonospora parontospora</name>
    <dbReference type="NCBI Taxonomy" id="58119"/>
    <lineage>
        <taxon>Bacteria</taxon>
        <taxon>Bacillati</taxon>
        <taxon>Actinomycetota</taxon>
        <taxon>Actinomycetes</taxon>
        <taxon>Streptosporangiales</taxon>
        <taxon>Streptosporangiaceae</taxon>
        <taxon>Planomonospora</taxon>
    </lineage>
</organism>
<sequence>MIALPGREKRNAAAEPPDSAVVGEAVAEMLRVCRLGAAGDFETRVRHVPGSEEHPELVELRHELNRMIDRMDAFVREAAASLQAASEGRFHRQFLLEGMPGSFRTSAEAINRARVTMAESAARAAAAGQTRLRLADEFESTVMSVAEQVAAASTELSTSAASLAASASASVREAESAKEAVGLMEDSSKEIQQVVTLISQVAGQTRLLSLNATIEAARAGEAGRGFAVVASEVKQLATQTADATGQIAHQVASAQSAAREGIDVIETIGRTVRDMDTLAHAIAAAVDGGSGGTGQGDGVRRRRGAGEDHAAGEGLGADARGLARTAELLRSEVSHFLAVMREG</sequence>
<evidence type="ECO:0000256" key="2">
    <source>
        <dbReference type="ARBA" id="ARBA00022989"/>
    </source>
</evidence>
<keyword evidence="1" id="KW-0812">Transmembrane</keyword>
<dbReference type="PROSITE" id="PS50111">
    <property type="entry name" value="CHEMOTAXIS_TRANSDUC_2"/>
    <property type="match status" value="1"/>
</dbReference>
<dbReference type="InterPro" id="IPR003660">
    <property type="entry name" value="HAMP_dom"/>
</dbReference>
<protein>
    <recommendedName>
        <fullName evidence="11">Chemotaxis protein</fullName>
    </recommendedName>
</protein>
<reference evidence="9" key="2">
    <citation type="submission" date="2022-09" db="EMBL/GenBank/DDBJ databases">
        <authorList>
            <person name="Sun Q."/>
            <person name="Ohkuma M."/>
        </authorList>
    </citation>
    <scope>NUCLEOTIDE SEQUENCE</scope>
    <source>
        <strain evidence="9">JCM 3093</strain>
    </source>
</reference>
<reference evidence="9" key="1">
    <citation type="journal article" date="2014" name="Int. J. Syst. Evol. Microbiol.">
        <title>Complete genome sequence of Corynebacterium casei LMG S-19264T (=DSM 44701T), isolated from a smear-ripened cheese.</title>
        <authorList>
            <consortium name="US DOE Joint Genome Institute (JGI-PGF)"/>
            <person name="Walter F."/>
            <person name="Albersmeier A."/>
            <person name="Kalinowski J."/>
            <person name="Ruckert C."/>
        </authorList>
    </citation>
    <scope>NUCLEOTIDE SEQUENCE</scope>
    <source>
        <strain evidence="9">JCM 3093</strain>
    </source>
</reference>
<dbReference type="PROSITE" id="PS50885">
    <property type="entry name" value="HAMP"/>
    <property type="match status" value="1"/>
</dbReference>
<dbReference type="RefSeq" id="WP_204054276.1">
    <property type="nucleotide sequence ID" value="NZ_JBHSVA010000001.1"/>
</dbReference>
<evidence type="ECO:0000256" key="5">
    <source>
        <dbReference type="PROSITE-ProRule" id="PRU00284"/>
    </source>
</evidence>
<evidence type="ECO:0000256" key="3">
    <source>
        <dbReference type="ARBA" id="ARBA00023224"/>
    </source>
</evidence>
<evidence type="ECO:0000256" key="6">
    <source>
        <dbReference type="SAM" id="MobiDB-lite"/>
    </source>
</evidence>
<dbReference type="GO" id="GO:0016020">
    <property type="term" value="C:membrane"/>
    <property type="evidence" value="ECO:0007669"/>
    <property type="project" value="InterPro"/>
</dbReference>
<dbReference type="InterPro" id="IPR004089">
    <property type="entry name" value="MCPsignal_dom"/>
</dbReference>
<comment type="caution">
    <text evidence="9">The sequence shown here is derived from an EMBL/GenBank/DDBJ whole genome shotgun (WGS) entry which is preliminary data.</text>
</comment>
<dbReference type="EMBL" id="BMQD01000003">
    <property type="protein sequence ID" value="GGK55980.1"/>
    <property type="molecule type" value="Genomic_DNA"/>
</dbReference>
<dbReference type="SUPFAM" id="SSF58104">
    <property type="entry name" value="Methyl-accepting chemotaxis protein (MCP) signaling domain"/>
    <property type="match status" value="1"/>
</dbReference>
<gene>
    <name evidence="9" type="ORF">GCM10010126_14500</name>
</gene>
<comment type="similarity">
    <text evidence="4">Belongs to the methyl-accepting chemotaxis (MCP) protein family.</text>
</comment>
<dbReference type="PANTHER" id="PTHR32089">
    <property type="entry name" value="METHYL-ACCEPTING CHEMOTAXIS PROTEIN MCPB"/>
    <property type="match status" value="1"/>
</dbReference>
<feature type="region of interest" description="Disordered" evidence="6">
    <location>
        <begin position="287"/>
        <end position="316"/>
    </location>
</feature>
<feature type="compositionally biased region" description="Gly residues" evidence="6">
    <location>
        <begin position="288"/>
        <end position="297"/>
    </location>
</feature>
<feature type="domain" description="Methyl-accepting transducer" evidence="7">
    <location>
        <begin position="99"/>
        <end position="287"/>
    </location>
</feature>
<dbReference type="SMART" id="SM00283">
    <property type="entry name" value="MA"/>
    <property type="match status" value="1"/>
</dbReference>
<keyword evidence="2" id="KW-0472">Membrane</keyword>
<keyword evidence="3 5" id="KW-0807">Transducer</keyword>
<evidence type="ECO:0000313" key="9">
    <source>
        <dbReference type="EMBL" id="GGK55980.1"/>
    </source>
</evidence>
<accession>A0AA37BDS3</accession>
<dbReference type="AlphaFoldDB" id="A0AA37BDS3"/>
<dbReference type="Gene3D" id="1.20.120.1530">
    <property type="match status" value="1"/>
</dbReference>
<dbReference type="GO" id="GO:0007165">
    <property type="term" value="P:signal transduction"/>
    <property type="evidence" value="ECO:0007669"/>
    <property type="project" value="UniProtKB-KW"/>
</dbReference>
<keyword evidence="2" id="KW-1133">Transmembrane helix</keyword>
<evidence type="ECO:0000259" key="8">
    <source>
        <dbReference type="PROSITE" id="PS50885"/>
    </source>
</evidence>
<feature type="domain" description="HAMP" evidence="8">
    <location>
        <begin position="37"/>
        <end position="76"/>
    </location>
</feature>
<evidence type="ECO:0008006" key="11">
    <source>
        <dbReference type="Google" id="ProtNLM"/>
    </source>
</evidence>
<evidence type="ECO:0000256" key="1">
    <source>
        <dbReference type="ARBA" id="ARBA00022692"/>
    </source>
</evidence>